<keyword evidence="2" id="KW-0646">Protease inhibitor</keyword>
<dbReference type="InterPro" id="IPR036354">
    <property type="entry name" value="Prot_inh_pot1_sf"/>
</dbReference>
<reference evidence="4 5" key="1">
    <citation type="submission" date="2019-01" db="EMBL/GenBank/DDBJ databases">
        <title>Sequencing of cultivated peanut Arachis hypogaea provides insights into genome evolution and oil improvement.</title>
        <authorList>
            <person name="Chen X."/>
        </authorList>
    </citation>
    <scope>NUCLEOTIDE SEQUENCE [LARGE SCALE GENOMIC DNA]</scope>
    <source>
        <strain evidence="5">cv. Fuhuasheng</strain>
        <tissue evidence="4">Leaves</tissue>
    </source>
</reference>
<dbReference type="InterPro" id="IPR000864">
    <property type="entry name" value="Prot_inh_pot1"/>
</dbReference>
<evidence type="ECO:0000256" key="1">
    <source>
        <dbReference type="ARBA" id="ARBA00008210"/>
    </source>
</evidence>
<keyword evidence="3" id="KW-0722">Serine protease inhibitor</keyword>
<dbReference type="SMR" id="A0A445AEM4"/>
<dbReference type="Gene3D" id="3.30.10.10">
    <property type="entry name" value="Trypsin Inhibitor V, subunit A"/>
    <property type="match status" value="1"/>
</dbReference>
<dbReference type="SUPFAM" id="SSF54654">
    <property type="entry name" value="CI-2 family of serine protease inhibitors"/>
    <property type="match status" value="1"/>
</dbReference>
<evidence type="ECO:0000256" key="2">
    <source>
        <dbReference type="ARBA" id="ARBA00022690"/>
    </source>
</evidence>
<dbReference type="PRINTS" id="PR00292">
    <property type="entry name" value="POTATOINHBTR"/>
</dbReference>
<keyword evidence="5" id="KW-1185">Reference proteome</keyword>
<dbReference type="PANTHER" id="PTHR33091">
    <property type="entry name" value="PROTEIN, PUTATIVE, EXPRESSED-RELATED"/>
    <property type="match status" value="1"/>
</dbReference>
<dbReference type="STRING" id="3818.A0A445AEM4"/>
<name>A0A445AEM4_ARAHY</name>
<evidence type="ECO:0008006" key="6">
    <source>
        <dbReference type="Google" id="ProtNLM"/>
    </source>
</evidence>
<evidence type="ECO:0000256" key="3">
    <source>
        <dbReference type="ARBA" id="ARBA00022900"/>
    </source>
</evidence>
<evidence type="ECO:0000313" key="4">
    <source>
        <dbReference type="EMBL" id="RYR24875.1"/>
    </source>
</evidence>
<comment type="caution">
    <text evidence="4">The sequence shown here is derived from an EMBL/GenBank/DDBJ whole genome shotgun (WGS) entry which is preliminary data.</text>
</comment>
<comment type="similarity">
    <text evidence="1">Belongs to the protease inhibitor I13 (potato type I serine protease inhibitor) family.</text>
</comment>
<dbReference type="Proteomes" id="UP000289738">
    <property type="component" value="Chromosome B02"/>
</dbReference>
<dbReference type="AlphaFoldDB" id="A0A445AEM4"/>
<sequence>MELQCPAKNSWPELVGTKGEKAAERIEGENPHVRAIVVLVGTVVTMDYRCDRVWVWVNKHGLVTRVPRRG</sequence>
<accession>A0A445AEM4</accession>
<evidence type="ECO:0000313" key="5">
    <source>
        <dbReference type="Proteomes" id="UP000289738"/>
    </source>
</evidence>
<gene>
    <name evidence="4" type="ORF">Ahy_B02g058440</name>
</gene>
<dbReference type="PROSITE" id="PS00285">
    <property type="entry name" value="POTATO_INHIBITOR"/>
    <property type="match status" value="1"/>
</dbReference>
<organism evidence="4 5">
    <name type="scientific">Arachis hypogaea</name>
    <name type="common">Peanut</name>
    <dbReference type="NCBI Taxonomy" id="3818"/>
    <lineage>
        <taxon>Eukaryota</taxon>
        <taxon>Viridiplantae</taxon>
        <taxon>Streptophyta</taxon>
        <taxon>Embryophyta</taxon>
        <taxon>Tracheophyta</taxon>
        <taxon>Spermatophyta</taxon>
        <taxon>Magnoliopsida</taxon>
        <taxon>eudicotyledons</taxon>
        <taxon>Gunneridae</taxon>
        <taxon>Pentapetalae</taxon>
        <taxon>rosids</taxon>
        <taxon>fabids</taxon>
        <taxon>Fabales</taxon>
        <taxon>Fabaceae</taxon>
        <taxon>Papilionoideae</taxon>
        <taxon>50 kb inversion clade</taxon>
        <taxon>dalbergioids sensu lato</taxon>
        <taxon>Dalbergieae</taxon>
        <taxon>Pterocarpus clade</taxon>
        <taxon>Arachis</taxon>
    </lineage>
</organism>
<protein>
    <recommendedName>
        <fullName evidence="6">Proteinase inhibitor</fullName>
    </recommendedName>
</protein>
<dbReference type="Gramene" id="arahy.Tifrunner.gnm2.ann2.Ah12g120000.1">
    <property type="protein sequence ID" value="arahy.Tifrunner.gnm2.ann2.Ah12g120000.1-CDS"/>
    <property type="gene ID" value="arahy.Tifrunner.gnm2.ann2.Ah12g120000"/>
</dbReference>
<dbReference type="GO" id="GO:0004867">
    <property type="term" value="F:serine-type endopeptidase inhibitor activity"/>
    <property type="evidence" value="ECO:0007669"/>
    <property type="project" value="UniProtKB-KW"/>
</dbReference>
<dbReference type="GO" id="GO:0009611">
    <property type="term" value="P:response to wounding"/>
    <property type="evidence" value="ECO:0007669"/>
    <property type="project" value="InterPro"/>
</dbReference>
<proteinExistence type="inferred from homology"/>
<dbReference type="EMBL" id="SDMP01000012">
    <property type="protein sequence ID" value="RYR24875.1"/>
    <property type="molecule type" value="Genomic_DNA"/>
</dbReference>
<dbReference type="Pfam" id="PF00280">
    <property type="entry name" value="potato_inhibit"/>
    <property type="match status" value="1"/>
</dbReference>
<dbReference type="PANTHER" id="PTHR33091:SF83">
    <property type="entry name" value="SERINE PROTEASE INHIBITOR, POTATO INHIBITOR I-TYPE FAMILY PROTEIN-RELATED"/>
    <property type="match status" value="1"/>
</dbReference>